<gene>
    <name evidence="1" type="ORF">D356_01369</name>
</gene>
<dbReference type="AlphaFoldDB" id="A0AB73A9N6"/>
<dbReference type="Proteomes" id="UP000014622">
    <property type="component" value="Unassembled WGS sequence"/>
</dbReference>
<name>A0AB73A9N6_ENTFC</name>
<evidence type="ECO:0000313" key="2">
    <source>
        <dbReference type="Proteomes" id="UP000014622"/>
    </source>
</evidence>
<dbReference type="EMBL" id="ATIT01000084">
    <property type="protein sequence ID" value="EPI12985.1"/>
    <property type="molecule type" value="Genomic_DNA"/>
</dbReference>
<accession>A0AB73A9N6</accession>
<reference evidence="1 2" key="1">
    <citation type="submission" date="2013-06" db="EMBL/GenBank/DDBJ databases">
        <authorList>
            <person name="Weinstock G."/>
            <person name="Sodergren E."/>
            <person name="Lobos E.A."/>
            <person name="Fulton L."/>
            <person name="Fulton R."/>
            <person name="Courtney L."/>
            <person name="Fronick C."/>
            <person name="O'Laughlin M."/>
            <person name="Godfrey J."/>
            <person name="Wilson R.M."/>
            <person name="Miner T."/>
            <person name="Farmer C."/>
            <person name="Delehaunty K."/>
            <person name="Cordes M."/>
            <person name="Minx P."/>
            <person name="Tomlinson C."/>
            <person name="Chen J."/>
            <person name="Wollam A."/>
            <person name="Pepin K.H."/>
            <person name="Bhonagiri V."/>
            <person name="Zhang X."/>
            <person name="Warren W."/>
            <person name="Mitreva M."/>
            <person name="Mardis E.R."/>
            <person name="Wilson R.K."/>
        </authorList>
    </citation>
    <scope>NUCLEOTIDE SEQUENCE [LARGE SCALE GENOMIC DNA]</scope>
    <source>
        <strain evidence="1 2">SD2A-2</strain>
    </source>
</reference>
<protein>
    <submittedName>
        <fullName evidence="1">Uncharacterized protein</fullName>
    </submittedName>
</protein>
<sequence length="50" mass="5817">MTCAKKEMRPLLLLAMVSPLFYWLSSGQNGFFTTYLRYSRSCFSLFILIA</sequence>
<evidence type="ECO:0000313" key="1">
    <source>
        <dbReference type="EMBL" id="EPI12985.1"/>
    </source>
</evidence>
<proteinExistence type="predicted"/>
<comment type="caution">
    <text evidence="1">The sequence shown here is derived from an EMBL/GenBank/DDBJ whole genome shotgun (WGS) entry which is preliminary data.</text>
</comment>
<organism evidence="1 2">
    <name type="scientific">Enterococcus faecium SD2A-2</name>
    <dbReference type="NCBI Taxonomy" id="1244154"/>
    <lineage>
        <taxon>Bacteria</taxon>
        <taxon>Bacillati</taxon>
        <taxon>Bacillota</taxon>
        <taxon>Bacilli</taxon>
        <taxon>Lactobacillales</taxon>
        <taxon>Enterococcaceae</taxon>
        <taxon>Enterococcus</taxon>
    </lineage>
</organism>